<dbReference type="Proteomes" id="UP000500767">
    <property type="component" value="Chromosome"/>
</dbReference>
<feature type="compositionally biased region" description="Pro residues" evidence="1">
    <location>
        <begin position="471"/>
        <end position="487"/>
    </location>
</feature>
<feature type="region of interest" description="Disordered" evidence="1">
    <location>
        <begin position="465"/>
        <end position="497"/>
    </location>
</feature>
<accession>A0A6M8HUL1</accession>
<dbReference type="RefSeq" id="WP_171833618.1">
    <property type="nucleotide sequence ID" value="NZ_CP053708.1"/>
</dbReference>
<proteinExistence type="predicted"/>
<dbReference type="AlphaFoldDB" id="A0A6M8HUL1"/>
<protein>
    <submittedName>
        <fullName evidence="2">Uncharacterized protein</fullName>
    </submittedName>
</protein>
<evidence type="ECO:0000313" key="3">
    <source>
        <dbReference type="Proteomes" id="UP000500767"/>
    </source>
</evidence>
<dbReference type="KEGG" id="lck:HN018_19560"/>
<reference evidence="2 3" key="1">
    <citation type="journal article" date="2014" name="World J. Microbiol. Biotechnol.">
        <title>Biodiversity and physiological characteristics of Antarctic and Arctic lichens-associated bacteria.</title>
        <authorList>
            <person name="Lee Y.M."/>
            <person name="Kim E.H."/>
            <person name="Lee H.K."/>
            <person name="Hong S.G."/>
        </authorList>
    </citation>
    <scope>NUCLEOTIDE SEQUENCE [LARGE SCALE GENOMIC DNA]</scope>
    <source>
        <strain evidence="2 3">PAMC 26569</strain>
    </source>
</reference>
<evidence type="ECO:0000313" key="2">
    <source>
        <dbReference type="EMBL" id="QKE91936.1"/>
    </source>
</evidence>
<dbReference type="EMBL" id="CP053708">
    <property type="protein sequence ID" value="QKE91936.1"/>
    <property type="molecule type" value="Genomic_DNA"/>
</dbReference>
<name>A0A6M8HUL1_9PROT</name>
<keyword evidence="3" id="KW-1185">Reference proteome</keyword>
<sequence length="535" mass="59058">MSEIHRILEAMPDRRPLGRELGGLDATRCREAAHEQFSRIVHASMVPGMPIEDRRDAAKQGSRNRQFRAMAALLHALADHLESGDQQCGRIEMELADLKAGPERRVLIHGRKDFVAHTQAAPVLHLDATMPVAAVRMYLSRLEVPPPVEAVTPHMSVVQVLSTRDNRGGFGKTSVIPDPNLADDEIRRRERRLAEMRDFFAGMAQRIGPGLVITYKALRPYFAELEGVATANFNAISGLNSFLDVSWVVILGRPMPGPRDTALICKQLFGRWADPTAPEEVTVGLLMADGSHHGIRSRRFADEDMDAVRTAISDNNVVQSVGRPRGVRRTAESPVLVVMMNDIASPFPVHQVTDWPTIAPDVVQRMAARGAVLTSPKDAAKAYPDLFPSEDAAKKAILRCPAFRGQTPIIDLSIGECPRNRFQMIRYRPVGRGQQTRSAHVLESRLAGCRDWLEELLGSLALFEVTDPPREPPPPPFATSDDPPPWEPSEADLSSPDAAEGLWSDLSWISGDNLADSLMPQSHWRVSSVPPWPPP</sequence>
<organism evidence="2 3">
    <name type="scientific">Lichenicola cladoniae</name>
    <dbReference type="NCBI Taxonomy" id="1484109"/>
    <lineage>
        <taxon>Bacteria</taxon>
        <taxon>Pseudomonadati</taxon>
        <taxon>Pseudomonadota</taxon>
        <taxon>Alphaproteobacteria</taxon>
        <taxon>Acetobacterales</taxon>
        <taxon>Acetobacteraceae</taxon>
        <taxon>Lichenicola</taxon>
    </lineage>
</organism>
<evidence type="ECO:0000256" key="1">
    <source>
        <dbReference type="SAM" id="MobiDB-lite"/>
    </source>
</evidence>
<gene>
    <name evidence="2" type="ORF">HN018_19560</name>
</gene>